<name>A0AAV5D2D8_ELECO</name>
<reference evidence="1" key="1">
    <citation type="journal article" date="2018" name="DNA Res.">
        <title>Multiple hybrid de novo genome assembly of finger millet, an orphan allotetraploid crop.</title>
        <authorList>
            <person name="Hatakeyama M."/>
            <person name="Aluri S."/>
            <person name="Balachadran M.T."/>
            <person name="Sivarajan S.R."/>
            <person name="Patrignani A."/>
            <person name="Gruter S."/>
            <person name="Poveda L."/>
            <person name="Shimizu-Inatsugi R."/>
            <person name="Baeten J."/>
            <person name="Francoijs K.J."/>
            <person name="Nataraja K.N."/>
            <person name="Reddy Y.A.N."/>
            <person name="Phadnis S."/>
            <person name="Ravikumar R.L."/>
            <person name="Schlapbach R."/>
            <person name="Sreeman S.M."/>
            <person name="Shimizu K.K."/>
        </authorList>
    </citation>
    <scope>NUCLEOTIDE SEQUENCE</scope>
</reference>
<organism evidence="1 2">
    <name type="scientific">Eleusine coracana subsp. coracana</name>
    <dbReference type="NCBI Taxonomy" id="191504"/>
    <lineage>
        <taxon>Eukaryota</taxon>
        <taxon>Viridiplantae</taxon>
        <taxon>Streptophyta</taxon>
        <taxon>Embryophyta</taxon>
        <taxon>Tracheophyta</taxon>
        <taxon>Spermatophyta</taxon>
        <taxon>Magnoliopsida</taxon>
        <taxon>Liliopsida</taxon>
        <taxon>Poales</taxon>
        <taxon>Poaceae</taxon>
        <taxon>PACMAD clade</taxon>
        <taxon>Chloridoideae</taxon>
        <taxon>Cynodonteae</taxon>
        <taxon>Eleusininae</taxon>
        <taxon>Eleusine</taxon>
    </lineage>
</organism>
<dbReference type="Pfam" id="PF08224">
    <property type="entry name" value="DUF1719"/>
    <property type="match status" value="1"/>
</dbReference>
<dbReference type="EMBL" id="BQKI01000011">
    <property type="protein sequence ID" value="GJN04452.1"/>
    <property type="molecule type" value="Genomic_DNA"/>
</dbReference>
<dbReference type="AlphaFoldDB" id="A0AAV5D2D8"/>
<reference evidence="1" key="2">
    <citation type="submission" date="2021-12" db="EMBL/GenBank/DDBJ databases">
        <title>Resequencing data analysis of finger millet.</title>
        <authorList>
            <person name="Hatakeyama M."/>
            <person name="Aluri S."/>
            <person name="Balachadran M.T."/>
            <person name="Sivarajan S.R."/>
            <person name="Poveda L."/>
            <person name="Shimizu-Inatsugi R."/>
            <person name="Schlapbach R."/>
            <person name="Sreeman S.M."/>
            <person name="Shimizu K.K."/>
        </authorList>
    </citation>
    <scope>NUCLEOTIDE SEQUENCE</scope>
</reference>
<dbReference type="PANTHER" id="PTHR33377:SF74">
    <property type="entry name" value="OS07G0121000 PROTEIN"/>
    <property type="match status" value="1"/>
</dbReference>
<evidence type="ECO:0000313" key="2">
    <source>
        <dbReference type="Proteomes" id="UP001054889"/>
    </source>
</evidence>
<protein>
    <submittedName>
        <fullName evidence="1">Uncharacterized protein</fullName>
    </submittedName>
</protein>
<keyword evidence="2" id="KW-1185">Reference proteome</keyword>
<evidence type="ECO:0000313" key="1">
    <source>
        <dbReference type="EMBL" id="GJN04452.1"/>
    </source>
</evidence>
<dbReference type="PANTHER" id="PTHR33377">
    <property type="entry name" value="OS10G0134700 PROTEIN-RELATED"/>
    <property type="match status" value="1"/>
</dbReference>
<comment type="caution">
    <text evidence="1">The sequence shown here is derived from an EMBL/GenBank/DDBJ whole genome shotgun (WGS) entry which is preliminary data.</text>
</comment>
<dbReference type="Proteomes" id="UP001054889">
    <property type="component" value="Unassembled WGS sequence"/>
</dbReference>
<dbReference type="InterPro" id="IPR013181">
    <property type="entry name" value="DUF1719"/>
</dbReference>
<gene>
    <name evidence="1" type="primary">ga22002</name>
    <name evidence="1" type="ORF">PR202_ga22002</name>
</gene>
<sequence length="144" mass="16361">MLLTGTADGQVLKKNINWLPFTPPLVTFSVLQIHGVLTYPNGGDEDEHAHIKLEAALQISNKWNVTSAPLIRWWSKLKRAAQECDDMLRSCKKRLQEEEKMEDRSTVCRFEWFADGASDFLRTTLHCQLETPKGQQSAVAKHAP</sequence>
<proteinExistence type="predicted"/>
<accession>A0AAV5D2D8</accession>